<accession>A0A485KU09</accession>
<sequence length="587" mass="65187">MRTAASLVGVVACTTAVATEKWIPRPALGTEWIGLEKHTPATDQVQRLCDKYPAFHTCAKITAAVDAHIVHLLAQPDVDFAIVNLTIPAPGATFDFDFEFDGERHRVALRPAQDPSLAIALFCRAHPHIGMHQCDALRQHAFRAAVFTFDESSTPHYFRSMRPSQLVPISQRAYFEIDRPLDDARFYFNMDTTPSFAGALDADEPVYVKAYVAPAAGPSMVVLANASTPLHAVFFTLVDPSISLEIVQGDRLRLHLHGIDPHDTRQRICLYDNSATSFNCLAKAALIQAITTNSLNVTVDLPLLVTGRVAGLVVNEYNKVVCISSTLSIPHPTATTTTTDTSLLFMPPRRDPNRLAHNMPSLDIFFDHEWGLFSQNGEDGILQHLFHRVVPPSTMYYVEFGAEDGHECNTRFLRQVDGWTGLLLDGSHANASINLHQAWISPNNIVSLLDTHAVPHDLDLLSVDIDFNDYYVLEAILRADYTPRVVVVEVNSHFDDARVVTYDAHGWDGVSNYFGATPKAFCHLLAPAYTLVYCESHGVNCFFVRADLWPSTADCHDVANAVHRWPNFFGKGWAYPDPATTAWRILT</sequence>
<evidence type="ECO:0000313" key="2">
    <source>
        <dbReference type="EMBL" id="VFT88673.1"/>
    </source>
</evidence>
<dbReference type="OrthoDB" id="288590at2759"/>
<evidence type="ECO:0000313" key="1">
    <source>
        <dbReference type="EMBL" id="KAF0697508.1"/>
    </source>
</evidence>
<keyword evidence="3" id="KW-1185">Reference proteome</keyword>
<dbReference type="Proteomes" id="UP000332933">
    <property type="component" value="Unassembled WGS sequence"/>
</dbReference>
<proteinExistence type="predicted"/>
<dbReference type="AlphaFoldDB" id="A0A485KU09"/>
<protein>
    <submittedName>
        <fullName evidence="2">Aste57867_11818 protein</fullName>
    </submittedName>
</protein>
<dbReference type="EMBL" id="CAADRA010005335">
    <property type="protein sequence ID" value="VFT88673.1"/>
    <property type="molecule type" value="Genomic_DNA"/>
</dbReference>
<dbReference type="EMBL" id="VJMH01005314">
    <property type="protein sequence ID" value="KAF0697508.1"/>
    <property type="molecule type" value="Genomic_DNA"/>
</dbReference>
<gene>
    <name evidence="2" type="primary">Aste57867_11818</name>
    <name evidence="1" type="ORF">As57867_011773</name>
    <name evidence="2" type="ORF">ASTE57867_11818</name>
</gene>
<organism evidence="2 3">
    <name type="scientific">Aphanomyces stellatus</name>
    <dbReference type="NCBI Taxonomy" id="120398"/>
    <lineage>
        <taxon>Eukaryota</taxon>
        <taxon>Sar</taxon>
        <taxon>Stramenopiles</taxon>
        <taxon>Oomycota</taxon>
        <taxon>Saprolegniomycetes</taxon>
        <taxon>Saprolegniales</taxon>
        <taxon>Verrucalvaceae</taxon>
        <taxon>Aphanomyces</taxon>
    </lineage>
</organism>
<reference evidence="2 3" key="1">
    <citation type="submission" date="2019-03" db="EMBL/GenBank/DDBJ databases">
        <authorList>
            <person name="Gaulin E."/>
            <person name="Dumas B."/>
        </authorList>
    </citation>
    <scope>NUCLEOTIDE SEQUENCE [LARGE SCALE GENOMIC DNA]</scope>
    <source>
        <strain evidence="2">CBS 568.67</strain>
    </source>
</reference>
<name>A0A485KU09_9STRA</name>
<reference evidence="1" key="2">
    <citation type="submission" date="2019-06" db="EMBL/GenBank/DDBJ databases">
        <title>Genomics analysis of Aphanomyces spp. identifies a new class of oomycete effector associated with host adaptation.</title>
        <authorList>
            <person name="Gaulin E."/>
        </authorList>
    </citation>
    <scope>NUCLEOTIDE SEQUENCE</scope>
    <source>
        <strain evidence="1">CBS 578.67</strain>
    </source>
</reference>
<evidence type="ECO:0000313" key="3">
    <source>
        <dbReference type="Proteomes" id="UP000332933"/>
    </source>
</evidence>